<dbReference type="Proteomes" id="UP000092321">
    <property type="component" value="Unassembled WGS sequence"/>
</dbReference>
<protein>
    <submittedName>
        <fullName evidence="3">Uncharacterized protein</fullName>
    </submittedName>
</protein>
<comment type="caution">
    <text evidence="3">The sequence shown here is derived from an EMBL/GenBank/DDBJ whole genome shotgun (WGS) entry which is preliminary data.</text>
</comment>
<feature type="chain" id="PRO_5008598756" evidence="2">
    <location>
        <begin position="27"/>
        <end position="316"/>
    </location>
</feature>
<proteinExistence type="predicted"/>
<evidence type="ECO:0000313" key="3">
    <source>
        <dbReference type="EMBL" id="OBA28260.1"/>
    </source>
</evidence>
<dbReference type="EMBL" id="LXPE01000004">
    <property type="protein sequence ID" value="OBA28260.1"/>
    <property type="molecule type" value="Genomic_DNA"/>
</dbReference>
<accession>A0A1B7THP2</accession>
<gene>
    <name evidence="3" type="ORF">HANVADRAFT_98506</name>
</gene>
<reference evidence="4" key="1">
    <citation type="journal article" date="2016" name="Proc. Natl. Acad. Sci. U.S.A.">
        <title>Comparative genomics of biotechnologically important yeasts.</title>
        <authorList>
            <person name="Riley R."/>
            <person name="Haridas S."/>
            <person name="Wolfe K.H."/>
            <person name="Lopes M.R."/>
            <person name="Hittinger C.T."/>
            <person name="Goeker M."/>
            <person name="Salamov A.A."/>
            <person name="Wisecaver J.H."/>
            <person name="Long T.M."/>
            <person name="Calvey C.H."/>
            <person name="Aerts A.L."/>
            <person name="Barry K.W."/>
            <person name="Choi C."/>
            <person name="Clum A."/>
            <person name="Coughlan A.Y."/>
            <person name="Deshpande S."/>
            <person name="Douglass A.P."/>
            <person name="Hanson S.J."/>
            <person name="Klenk H.-P."/>
            <person name="LaButti K.M."/>
            <person name="Lapidus A."/>
            <person name="Lindquist E.A."/>
            <person name="Lipzen A.M."/>
            <person name="Meier-Kolthoff J.P."/>
            <person name="Ohm R.A."/>
            <person name="Otillar R.P."/>
            <person name="Pangilinan J.L."/>
            <person name="Peng Y."/>
            <person name="Rokas A."/>
            <person name="Rosa C.A."/>
            <person name="Scheuner C."/>
            <person name="Sibirny A.A."/>
            <person name="Slot J.C."/>
            <person name="Stielow J.B."/>
            <person name="Sun H."/>
            <person name="Kurtzman C.P."/>
            <person name="Blackwell M."/>
            <person name="Grigoriev I.V."/>
            <person name="Jeffries T.W."/>
        </authorList>
    </citation>
    <scope>NUCLEOTIDE SEQUENCE [LARGE SCALE GENOMIC DNA]</scope>
    <source>
        <strain evidence="4">NRRL Y-1626</strain>
    </source>
</reference>
<organism evidence="3 4">
    <name type="scientific">Hanseniaspora valbyensis NRRL Y-1626</name>
    <dbReference type="NCBI Taxonomy" id="766949"/>
    <lineage>
        <taxon>Eukaryota</taxon>
        <taxon>Fungi</taxon>
        <taxon>Dikarya</taxon>
        <taxon>Ascomycota</taxon>
        <taxon>Saccharomycotina</taxon>
        <taxon>Saccharomycetes</taxon>
        <taxon>Saccharomycodales</taxon>
        <taxon>Saccharomycodaceae</taxon>
        <taxon>Hanseniaspora</taxon>
    </lineage>
</organism>
<keyword evidence="4" id="KW-1185">Reference proteome</keyword>
<dbReference type="AlphaFoldDB" id="A0A1B7THP2"/>
<evidence type="ECO:0000256" key="1">
    <source>
        <dbReference type="SAM" id="Phobius"/>
    </source>
</evidence>
<evidence type="ECO:0000313" key="4">
    <source>
        <dbReference type="Proteomes" id="UP000092321"/>
    </source>
</evidence>
<evidence type="ECO:0000256" key="2">
    <source>
        <dbReference type="SAM" id="SignalP"/>
    </source>
</evidence>
<name>A0A1B7THP2_9ASCO</name>
<feature type="signal peptide" evidence="2">
    <location>
        <begin position="1"/>
        <end position="26"/>
    </location>
</feature>
<feature type="transmembrane region" description="Helical" evidence="1">
    <location>
        <begin position="122"/>
        <end position="140"/>
    </location>
</feature>
<keyword evidence="2" id="KW-0732">Signal</keyword>
<keyword evidence="1" id="KW-1133">Transmembrane helix</keyword>
<sequence>MKYLIKFFLHSIVLVLITLLCEKTISISIKKNSMAKMVEYLTFYYQYKDIINVSYEHCIINEFETIPRKIEKQCLKEILHFFNKNNDNLDLNTNIKDETLNLLAILNYYIYNNYIKKIFQDFLKVSVAIFLLFVCLLYIYKIFKLLISGYEDLIEDIIFSPEKSVRINTVSKYRPTSLPLASLSSSGTSLKLNTKTVIPFLNLNTPTFKNKNNNNKKGLFFDMTSKQGLSVWENHLNKFTQINQKNISRVKEEIENTNIINDTNKENNDSCKLSEENTVKNYNARLCDSNGKQFKRVYVPELGIWMSRKKYIELSS</sequence>
<keyword evidence="1" id="KW-0812">Transmembrane</keyword>
<keyword evidence="1" id="KW-0472">Membrane</keyword>